<accession>J5R1C8</accession>
<dbReference type="AlphaFoldDB" id="J5R1C8"/>
<feature type="compositionally biased region" description="Low complexity" evidence="1">
    <location>
        <begin position="788"/>
        <end position="801"/>
    </location>
</feature>
<evidence type="ECO:0000313" key="3">
    <source>
        <dbReference type="EMBL" id="EJT50203.1"/>
    </source>
</evidence>
<dbReference type="HOGENOM" id="CLU_318363_0_0_1"/>
<keyword evidence="2" id="KW-0472">Membrane</keyword>
<feature type="transmembrane region" description="Helical" evidence="2">
    <location>
        <begin position="654"/>
        <end position="677"/>
    </location>
</feature>
<keyword evidence="2" id="KW-0812">Transmembrane</keyword>
<dbReference type="Proteomes" id="UP000002748">
    <property type="component" value="Unassembled WGS sequence"/>
</dbReference>
<evidence type="ECO:0000256" key="2">
    <source>
        <dbReference type="SAM" id="Phobius"/>
    </source>
</evidence>
<feature type="compositionally biased region" description="Polar residues" evidence="1">
    <location>
        <begin position="905"/>
        <end position="914"/>
    </location>
</feature>
<dbReference type="KEGG" id="tasa:A1Q1_00504"/>
<feature type="compositionally biased region" description="Polar residues" evidence="1">
    <location>
        <begin position="15"/>
        <end position="31"/>
    </location>
</feature>
<dbReference type="VEuPathDB" id="FungiDB:A1Q1_00504"/>
<feature type="compositionally biased region" description="Polar residues" evidence="1">
    <location>
        <begin position="874"/>
        <end position="890"/>
    </location>
</feature>
<keyword evidence="2" id="KW-1133">Transmembrane helix</keyword>
<feature type="region of interest" description="Disordered" evidence="1">
    <location>
        <begin position="870"/>
        <end position="914"/>
    </location>
</feature>
<name>J5R1C8_TRIAS</name>
<dbReference type="RefSeq" id="XP_014181294.1">
    <property type="nucleotide sequence ID" value="XM_014325819.1"/>
</dbReference>
<protein>
    <submittedName>
        <fullName evidence="3">Uncharacterized protein</fullName>
    </submittedName>
</protein>
<dbReference type="GeneID" id="25984018"/>
<sequence length="914" mass="98138">MSSAADPSPAYTSGGADTSPSTSESISATKTGTAGVSGQLGTGGGGTSSTGDDDQGPPVAFNSTVKFTVNSTSAMVDLDNASPFRYDPDTGARSNPAASRSGTWLAWFVGTAYSINGKAAFRPGMPDQYVSTIGRTTIGYTSQTETTYFKNVSLEDGGSLGAIGGLDLCAYKVENPYSPGADLTFYNMTFDIPVTTQALQSQASTITVAQGQNLNPQLDCEPCSVLNDLREMNSLRKPIPNITFERPLFGPKYKVIENSHVLLLNSTELVYKLPENTSLVEVLGPVGTHPEWVGFTSETLFDSGSSIVAYPEGAGSNASAPFNATFVFEVPPTSPMIDLELAEIYSLNRGNEGWSGIGNTTLALNFVGTDYILNGKVASLKDRPLVGGDYLVRNEIYEGVPWRYGDQPPRFYNTMEAADNLGSMTDLQPRAYVAMMNSGRTADVIFYNATLKAQTAFLSAATDTGPSPELEISTCSIYQELGDMFIAKQQTLLTFAGPEQQPQHSVVEGHLLLSVNAEASYKLPSNTSVVEVLGPVGANEAWTGRGQCYVTLDPKPWWWTHNGIPYSTARKQFLRYNLSNQTMFLLPLSPTAQYTLRIGNLGENTTCAFNGIRSYPFHFDYNYKAPEEHAADTGSSGSSAPANDPSVRVNRTPIIVGTVVGVIGGLAALGLLCWLWWRRSQRQAQREASLQPRSYTLGPSSGVEELPKGGLGEPSNDGQHSPDTPPISAAQLHQGTSASGQAAAEGHLPQRRILQEEDAEDVVEILPPRYRQRDYPEPGLSVPPTPEESPGLLVSSSSDSGQETDDRTARAWRPPLKTAYERAFISLPRTIPAGPRPLGDIKRIASVDLPGDAVAAVEAHPGALRMEYKRAFGSDSTRNHLPNRPSTASEEQCGKSGFKQDDLSSRTSETSSGR</sequence>
<feature type="compositionally biased region" description="Gly residues" evidence="1">
    <location>
        <begin position="38"/>
        <end position="48"/>
    </location>
</feature>
<feature type="region of interest" description="Disordered" evidence="1">
    <location>
        <begin position="765"/>
        <end position="814"/>
    </location>
</feature>
<evidence type="ECO:0000256" key="1">
    <source>
        <dbReference type="SAM" id="MobiDB-lite"/>
    </source>
</evidence>
<feature type="compositionally biased region" description="Polar residues" evidence="1">
    <location>
        <begin position="731"/>
        <end position="740"/>
    </location>
</feature>
<feature type="region of interest" description="Disordered" evidence="1">
    <location>
        <begin position="1"/>
        <end position="62"/>
    </location>
</feature>
<organism evidence="3 4">
    <name type="scientific">Trichosporon asahii var. asahii (strain ATCC 90039 / CBS 2479 / JCM 2466 / KCTC 7840 / NBRC 103889/ NCYC 2677 / UAMH 7654)</name>
    <name type="common">Yeast</name>
    <dbReference type="NCBI Taxonomy" id="1186058"/>
    <lineage>
        <taxon>Eukaryota</taxon>
        <taxon>Fungi</taxon>
        <taxon>Dikarya</taxon>
        <taxon>Basidiomycota</taxon>
        <taxon>Agaricomycotina</taxon>
        <taxon>Tremellomycetes</taxon>
        <taxon>Trichosporonales</taxon>
        <taxon>Trichosporonaceae</taxon>
        <taxon>Trichosporon</taxon>
    </lineage>
</organism>
<reference evidence="3 4" key="1">
    <citation type="journal article" date="2012" name="Eukaryot. Cell">
        <title>Draft genome sequence of CBS 2479, the standard type strain of Trichosporon asahii.</title>
        <authorList>
            <person name="Yang R.Y."/>
            <person name="Li H.T."/>
            <person name="Zhu H."/>
            <person name="Zhou G.P."/>
            <person name="Wang M."/>
            <person name="Wang L."/>
        </authorList>
    </citation>
    <scope>NUCLEOTIDE SEQUENCE [LARGE SCALE GENOMIC DNA]</scope>
    <source>
        <strain evidence="4">ATCC 90039 / CBS 2479 / JCM 2466 / KCTC 7840 / NCYC 2677 / UAMH 7654</strain>
    </source>
</reference>
<comment type="caution">
    <text evidence="3">The sequence shown here is derived from an EMBL/GenBank/DDBJ whole genome shotgun (WGS) entry which is preliminary data.</text>
</comment>
<proteinExistence type="predicted"/>
<evidence type="ECO:0000313" key="4">
    <source>
        <dbReference type="Proteomes" id="UP000002748"/>
    </source>
</evidence>
<gene>
    <name evidence="3" type="ORF">A1Q1_00504</name>
</gene>
<dbReference type="EMBL" id="ALBS01000124">
    <property type="protein sequence ID" value="EJT50203.1"/>
    <property type="molecule type" value="Genomic_DNA"/>
</dbReference>
<feature type="region of interest" description="Disordered" evidence="1">
    <location>
        <begin position="687"/>
        <end position="746"/>
    </location>
</feature>
<feature type="region of interest" description="Disordered" evidence="1">
    <location>
        <begin position="628"/>
        <end position="647"/>
    </location>
</feature>